<dbReference type="CDD" id="cd16664">
    <property type="entry name" value="RING-Ubox_PUB"/>
    <property type="match status" value="1"/>
</dbReference>
<accession>A0A5N6RLB8</accession>
<dbReference type="Pfam" id="PF05804">
    <property type="entry name" value="KAP"/>
    <property type="match status" value="1"/>
</dbReference>
<dbReference type="GO" id="GO:0061630">
    <property type="term" value="F:ubiquitin protein ligase activity"/>
    <property type="evidence" value="ECO:0007669"/>
    <property type="project" value="UniProtKB-EC"/>
</dbReference>
<dbReference type="AlphaFoldDB" id="A0A5N6RLB8"/>
<dbReference type="GO" id="GO:0016567">
    <property type="term" value="P:protein ubiquitination"/>
    <property type="evidence" value="ECO:0007669"/>
    <property type="project" value="UniProtKB-UniPathway"/>
</dbReference>
<dbReference type="InterPro" id="IPR045210">
    <property type="entry name" value="RING-Ubox_PUB"/>
</dbReference>
<evidence type="ECO:0000313" key="8">
    <source>
        <dbReference type="Proteomes" id="UP000327013"/>
    </source>
</evidence>
<dbReference type="EMBL" id="CM017327">
    <property type="protein sequence ID" value="KAE8100254.1"/>
    <property type="molecule type" value="Genomic_DNA"/>
</dbReference>
<evidence type="ECO:0000256" key="3">
    <source>
        <dbReference type="ARBA" id="ARBA00012483"/>
    </source>
</evidence>
<comment type="catalytic activity">
    <reaction evidence="1">
        <text>S-ubiquitinyl-[E2 ubiquitin-conjugating enzyme]-L-cysteine + [acceptor protein]-L-lysine = [E2 ubiquitin-conjugating enzyme]-L-cysteine + N(6)-ubiquitinyl-[acceptor protein]-L-lysine.</text>
        <dbReference type="EC" id="2.3.2.27"/>
    </reaction>
</comment>
<sequence>MIISHSFYLHHSSFLMCSVYFQAITAERIVLRCEKIQNALQLCLSQIQSTVPTLLAAKISGIIHDLRSAKFPLESAEEEAGKVVLALLRQDISESRSVLELEAIQLAALKLKITSPAAVLLEKRSIRRLLDTVSGKDPIKEKILKFLFYLLSKYGEIIGQGWNVSTVVQHDKSSYQSIEPEQHAENALDETRANDSGAPELPAEFKCPISMRLMYDPVIIASGKTFERFWIEKWFNEGNKTCPVTHMKLDNLYLTPNSAMKGLISKWSSELGLTIPDPCLEAHFASLSSLKSQSSNSIASFGSSMNQLCLQISSVSLCSSVTNYGSEMSDDKSDESFGHRPSQMNAESQGFHHSADCYDNMLASLSRLSSLSWGSQCKTVGDVKDQLQDNNQACRNAISISCIKPLIKFLKDAQESSDVKAQRDGAEVLLAILNENRSEIPSFDEDGIYVLASYLDSDITGEALAIMEVLSYQPNYKSMMVASGVLPSILKVLNTQFRALHRTAMKILYNLSHNGDIGYHIVYLDCIPKLVPFLGDHKLAQFCIKIIKNLCATQEVRIAVAETSSCISAIGTLLESGREEEQVHAADVLLSLCQEGAECCRLVMIETIIQSLVFLSLNGNSRVKGTTSELLQILERIKDDSSECSTPKACLGLDMSSEAVNHHKEKKSSFKPFWFLGKKISSHSIPSY</sequence>
<dbReference type="PANTHER" id="PTHR23315:SF239">
    <property type="entry name" value="RING-TYPE E3 UBIQUITIN TRANSFERASE"/>
    <property type="match status" value="1"/>
</dbReference>
<dbReference type="SMART" id="SM00504">
    <property type="entry name" value="Ubox"/>
    <property type="match status" value="1"/>
</dbReference>
<evidence type="ECO:0000259" key="6">
    <source>
        <dbReference type="PROSITE" id="PS51698"/>
    </source>
</evidence>
<dbReference type="Gene3D" id="3.30.40.10">
    <property type="entry name" value="Zinc/RING finger domain, C3HC4 (zinc finger)"/>
    <property type="match status" value="1"/>
</dbReference>
<evidence type="ECO:0000256" key="5">
    <source>
        <dbReference type="ARBA" id="ARBA00022786"/>
    </source>
</evidence>
<dbReference type="SUPFAM" id="SSF48371">
    <property type="entry name" value="ARM repeat"/>
    <property type="match status" value="1"/>
</dbReference>
<evidence type="ECO:0000256" key="1">
    <source>
        <dbReference type="ARBA" id="ARBA00000900"/>
    </source>
</evidence>
<dbReference type="PANTHER" id="PTHR23315">
    <property type="entry name" value="U BOX DOMAIN-CONTAINING"/>
    <property type="match status" value="1"/>
</dbReference>
<proteinExistence type="predicted"/>
<name>A0A5N6RLB8_9ROSI</name>
<evidence type="ECO:0000256" key="2">
    <source>
        <dbReference type="ARBA" id="ARBA00004906"/>
    </source>
</evidence>
<dbReference type="InterPro" id="IPR013083">
    <property type="entry name" value="Znf_RING/FYVE/PHD"/>
</dbReference>
<organism evidence="7 8">
    <name type="scientific">Carpinus fangiana</name>
    <dbReference type="NCBI Taxonomy" id="176857"/>
    <lineage>
        <taxon>Eukaryota</taxon>
        <taxon>Viridiplantae</taxon>
        <taxon>Streptophyta</taxon>
        <taxon>Embryophyta</taxon>
        <taxon>Tracheophyta</taxon>
        <taxon>Spermatophyta</taxon>
        <taxon>Magnoliopsida</taxon>
        <taxon>eudicotyledons</taxon>
        <taxon>Gunneridae</taxon>
        <taxon>Pentapetalae</taxon>
        <taxon>rosids</taxon>
        <taxon>fabids</taxon>
        <taxon>Fagales</taxon>
        <taxon>Betulaceae</taxon>
        <taxon>Carpinus</taxon>
    </lineage>
</organism>
<dbReference type="PROSITE" id="PS51698">
    <property type="entry name" value="U_BOX"/>
    <property type="match status" value="1"/>
</dbReference>
<dbReference type="OrthoDB" id="10064100at2759"/>
<comment type="pathway">
    <text evidence="2">Protein modification; protein ubiquitination.</text>
</comment>
<dbReference type="InterPro" id="IPR003613">
    <property type="entry name" value="Ubox_domain"/>
</dbReference>
<evidence type="ECO:0000313" key="7">
    <source>
        <dbReference type="EMBL" id="KAE8100254.1"/>
    </source>
</evidence>
<dbReference type="EC" id="2.3.2.27" evidence="3"/>
<gene>
    <name evidence="7" type="ORF">FH972_018169</name>
</gene>
<dbReference type="Gene3D" id="1.25.10.10">
    <property type="entry name" value="Leucine-rich Repeat Variant"/>
    <property type="match status" value="1"/>
</dbReference>
<evidence type="ECO:0000256" key="4">
    <source>
        <dbReference type="ARBA" id="ARBA00022679"/>
    </source>
</evidence>
<dbReference type="Pfam" id="PF04564">
    <property type="entry name" value="U-box"/>
    <property type="match status" value="1"/>
</dbReference>
<keyword evidence="5" id="KW-0833">Ubl conjugation pathway</keyword>
<feature type="domain" description="U-box" evidence="6">
    <location>
        <begin position="200"/>
        <end position="274"/>
    </location>
</feature>
<protein>
    <recommendedName>
        <fullName evidence="3">RING-type E3 ubiquitin transferase</fullName>
        <ecNumber evidence="3">2.3.2.27</ecNumber>
    </recommendedName>
</protein>
<dbReference type="UniPathway" id="UPA00143"/>
<dbReference type="InterPro" id="IPR011989">
    <property type="entry name" value="ARM-like"/>
</dbReference>
<dbReference type="InterPro" id="IPR016024">
    <property type="entry name" value="ARM-type_fold"/>
</dbReference>
<dbReference type="Proteomes" id="UP000327013">
    <property type="component" value="Chromosome 7"/>
</dbReference>
<keyword evidence="4" id="KW-0808">Transferase</keyword>
<dbReference type="SUPFAM" id="SSF57850">
    <property type="entry name" value="RING/U-box"/>
    <property type="match status" value="1"/>
</dbReference>
<keyword evidence="8" id="KW-1185">Reference proteome</keyword>
<reference evidence="7 8" key="1">
    <citation type="submission" date="2019-06" db="EMBL/GenBank/DDBJ databases">
        <title>A chromosomal-level reference genome of Carpinus fangiana (Coryloideae, Betulaceae).</title>
        <authorList>
            <person name="Yang X."/>
            <person name="Wang Z."/>
            <person name="Zhang L."/>
            <person name="Hao G."/>
            <person name="Liu J."/>
            <person name="Yang Y."/>
        </authorList>
    </citation>
    <scope>NUCLEOTIDE SEQUENCE [LARGE SCALE GENOMIC DNA]</scope>
    <source>
        <strain evidence="7">Cfa_2016G</strain>
        <tissue evidence="7">Leaf</tissue>
    </source>
</reference>